<organism evidence="1 2">
    <name type="scientific">Myxococcus fulvus (strain ATCC BAA-855 / HW-1)</name>
    <dbReference type="NCBI Taxonomy" id="483219"/>
    <lineage>
        <taxon>Bacteria</taxon>
        <taxon>Pseudomonadati</taxon>
        <taxon>Myxococcota</taxon>
        <taxon>Myxococcia</taxon>
        <taxon>Myxococcales</taxon>
        <taxon>Cystobacterineae</taxon>
        <taxon>Myxococcaceae</taxon>
        <taxon>Myxococcus</taxon>
    </lineage>
</organism>
<sequence>MSGCIQVLERRDAKLHQPADSFEPLRQGPRRVSHERDTLVRDFIKARAL</sequence>
<protein>
    <submittedName>
        <fullName evidence="1">Uncharacterized protein</fullName>
    </submittedName>
</protein>
<reference evidence="1 2" key="1">
    <citation type="journal article" date="2011" name="J. Bacteriol.">
        <title>Genome sequence of the halotolerant marine bacterium Myxococcus fulvus HW-1.</title>
        <authorList>
            <person name="Li Z.F."/>
            <person name="Li X."/>
            <person name="Liu H."/>
            <person name="Liu X."/>
            <person name="Han K."/>
            <person name="Wu Z.H."/>
            <person name="Hu W."/>
            <person name="Li F.F."/>
            <person name="Li Y.Z."/>
        </authorList>
    </citation>
    <scope>NUCLEOTIDE SEQUENCE [LARGE SCALE GENOMIC DNA]</scope>
    <source>
        <strain evidence="2">ATCC BAA-855 / HW-1</strain>
    </source>
</reference>
<dbReference type="AlphaFoldDB" id="F8CNN9"/>
<accession>F8CNN9</accession>
<name>F8CNN9_MYXFH</name>
<dbReference type="HOGENOM" id="CLU_3138039_0_0_7"/>
<dbReference type="Proteomes" id="UP000000488">
    <property type="component" value="Chromosome"/>
</dbReference>
<proteinExistence type="predicted"/>
<dbReference type="KEGG" id="mfu:LILAB_10725"/>
<evidence type="ECO:0000313" key="2">
    <source>
        <dbReference type="Proteomes" id="UP000000488"/>
    </source>
</evidence>
<gene>
    <name evidence="1" type="ordered locus">LILAB_10725</name>
</gene>
<dbReference type="EMBL" id="CP002830">
    <property type="protein sequence ID" value="AEI64056.1"/>
    <property type="molecule type" value="Genomic_DNA"/>
</dbReference>
<evidence type="ECO:0000313" key="1">
    <source>
        <dbReference type="EMBL" id="AEI64056.1"/>
    </source>
</evidence>